<accession>A0A0E9S5K6</accession>
<organism evidence="1">
    <name type="scientific">Anguilla anguilla</name>
    <name type="common">European freshwater eel</name>
    <name type="synonym">Muraena anguilla</name>
    <dbReference type="NCBI Taxonomy" id="7936"/>
    <lineage>
        <taxon>Eukaryota</taxon>
        <taxon>Metazoa</taxon>
        <taxon>Chordata</taxon>
        <taxon>Craniata</taxon>
        <taxon>Vertebrata</taxon>
        <taxon>Euteleostomi</taxon>
        <taxon>Actinopterygii</taxon>
        <taxon>Neopterygii</taxon>
        <taxon>Teleostei</taxon>
        <taxon>Anguilliformes</taxon>
        <taxon>Anguillidae</taxon>
        <taxon>Anguilla</taxon>
    </lineage>
</organism>
<evidence type="ECO:0000313" key="1">
    <source>
        <dbReference type="EMBL" id="JAH35935.1"/>
    </source>
</evidence>
<reference evidence="1" key="2">
    <citation type="journal article" date="2015" name="Fish Shellfish Immunol.">
        <title>Early steps in the European eel (Anguilla anguilla)-Vibrio vulnificus interaction in the gills: Role of the RtxA13 toxin.</title>
        <authorList>
            <person name="Callol A."/>
            <person name="Pajuelo D."/>
            <person name="Ebbesson L."/>
            <person name="Teles M."/>
            <person name="MacKenzie S."/>
            <person name="Amaro C."/>
        </authorList>
    </citation>
    <scope>NUCLEOTIDE SEQUENCE</scope>
</reference>
<dbReference type="AlphaFoldDB" id="A0A0E9S5K6"/>
<protein>
    <submittedName>
        <fullName evidence="1">Uncharacterized protein</fullName>
    </submittedName>
</protein>
<dbReference type="EMBL" id="GBXM01072642">
    <property type="protein sequence ID" value="JAH35935.1"/>
    <property type="molecule type" value="Transcribed_RNA"/>
</dbReference>
<reference evidence="1" key="1">
    <citation type="submission" date="2014-11" db="EMBL/GenBank/DDBJ databases">
        <authorList>
            <person name="Amaro Gonzalez C."/>
        </authorList>
    </citation>
    <scope>NUCLEOTIDE SEQUENCE</scope>
</reference>
<name>A0A0E9S5K6_ANGAN</name>
<proteinExistence type="predicted"/>
<sequence length="42" mass="4943">MGDFGDTFKIHHHHKPWFLSLFNELIARVHQQGTVSETEYTS</sequence>